<proteinExistence type="predicted"/>
<keyword evidence="2" id="KW-0732">Signal</keyword>
<evidence type="ECO:0000256" key="2">
    <source>
        <dbReference type="SAM" id="SignalP"/>
    </source>
</evidence>
<dbReference type="PANTHER" id="PTHR40269:SF1">
    <property type="entry name" value="OUTER MEMBRANE PROTEIN"/>
    <property type="match status" value="1"/>
</dbReference>
<dbReference type="PANTHER" id="PTHR40269">
    <property type="entry name" value="OUTER MEMBRANE PROTEIN-RELATED"/>
    <property type="match status" value="1"/>
</dbReference>
<evidence type="ECO:0000313" key="3">
    <source>
        <dbReference type="EMBL" id="CAB3793255.1"/>
    </source>
</evidence>
<dbReference type="InterPro" id="IPR021728">
    <property type="entry name" value="DUF3300"/>
</dbReference>
<dbReference type="Proteomes" id="UP000494115">
    <property type="component" value="Unassembled WGS sequence"/>
</dbReference>
<dbReference type="AlphaFoldDB" id="A0A6S7BA32"/>
<reference evidence="3 4" key="1">
    <citation type="submission" date="2020-04" db="EMBL/GenBank/DDBJ databases">
        <authorList>
            <person name="De Canck E."/>
        </authorList>
    </citation>
    <scope>NUCLEOTIDE SEQUENCE [LARGE SCALE GENOMIC DNA]</scope>
    <source>
        <strain evidence="3 4">LMG 28138</strain>
    </source>
</reference>
<feature type="region of interest" description="Disordered" evidence="1">
    <location>
        <begin position="37"/>
        <end position="72"/>
    </location>
</feature>
<feature type="chain" id="PRO_5028971702" description="DUF3300 domain-containing protein" evidence="2">
    <location>
        <begin position="27"/>
        <end position="374"/>
    </location>
</feature>
<gene>
    <name evidence="3" type="ORF">LMG28138_03494</name>
</gene>
<protein>
    <recommendedName>
        <fullName evidence="5">DUF3300 domain-containing protein</fullName>
    </recommendedName>
</protein>
<feature type="signal peptide" evidence="2">
    <location>
        <begin position="1"/>
        <end position="26"/>
    </location>
</feature>
<evidence type="ECO:0000256" key="1">
    <source>
        <dbReference type="SAM" id="MobiDB-lite"/>
    </source>
</evidence>
<evidence type="ECO:0000313" key="4">
    <source>
        <dbReference type="Proteomes" id="UP000494115"/>
    </source>
</evidence>
<feature type="compositionally biased region" description="Polar residues" evidence="1">
    <location>
        <begin position="37"/>
        <end position="47"/>
    </location>
</feature>
<organism evidence="3 4">
    <name type="scientific">Pararobbsia alpina</name>
    <dbReference type="NCBI Taxonomy" id="621374"/>
    <lineage>
        <taxon>Bacteria</taxon>
        <taxon>Pseudomonadati</taxon>
        <taxon>Pseudomonadota</taxon>
        <taxon>Betaproteobacteria</taxon>
        <taxon>Burkholderiales</taxon>
        <taxon>Burkholderiaceae</taxon>
        <taxon>Pararobbsia</taxon>
    </lineage>
</organism>
<dbReference type="Pfam" id="PF11737">
    <property type="entry name" value="DUF3300"/>
    <property type="match status" value="1"/>
</dbReference>
<feature type="compositionally biased region" description="Low complexity" evidence="1">
    <location>
        <begin position="48"/>
        <end position="72"/>
    </location>
</feature>
<evidence type="ECO:0008006" key="5">
    <source>
        <dbReference type="Google" id="ProtNLM"/>
    </source>
</evidence>
<sequence length="374" mass="40069">MKFVKQGCAVFVFSCLVLGIARDAIADEADQPMIASAQVSQQTPESEASQQTPEPQASQQTPEPQAPQQTPEQLQQLVAPIALYPDALVAQILAASANTVEIVEADRWMQAHPELKGDALAAEVNKQSWDPSVKALTGFPSVLANLDQNLAWTSQVGDAYMNQPQELMSAVQAMRGRAQEAGNLESTGQETVSTQGQSIAIEPAEPDVVYVPQYDPWLVYGAPVAVWPGWYPYSGLYLDGPGIAFGIGFGLGYFGGYGWGWNHWRPDWNRRAVMYNHHAYISHGGAFNRGHFGGNFNHAPGFHGGGFNGNAGSHMSSSQRGLAGARVGFRGNYGRYGGGFYDDRVGRDGRSDFGRSGFGGFAHGAAGGHGGGFR</sequence>
<keyword evidence="4" id="KW-1185">Reference proteome</keyword>
<name>A0A6S7BA32_9BURK</name>
<accession>A0A6S7BA32</accession>
<dbReference type="EMBL" id="CADIKM010000017">
    <property type="protein sequence ID" value="CAB3793255.1"/>
    <property type="molecule type" value="Genomic_DNA"/>
</dbReference>
<dbReference type="RefSeq" id="WP_175106012.1">
    <property type="nucleotide sequence ID" value="NZ_CADIKM010000017.1"/>
</dbReference>